<sequence length="318" mass="35901">MVLVSFFLTNVLCSISPMCFPTYAPPTVSEQRIRTRSSLFNGVLDRWPVVKTLEGDVRGFPMSTGGGRDILAFDGIPFAEPPTGQRRFRSPVRKKPWGGIWNADSRTNNCIQLDLTRFYTVTGSEDLLAVLPSICTCCQSALEAGISQSACAFNPWSIYRNPRETASKFSRNLNCNFDDTSRMINCLRKQSAHDITAAQVKLQEWLNHPTVLFAPVVEHNHSEAFLTESPRDLYAKGDVARVPWIIGFVPNEGNIYNILMMLIPVSFFSFNRNFQTLAPMTLGFRGLGLKEDEIARRIKKQYFGNEAITYRNQKEHGD</sequence>
<dbReference type="Proteomes" id="UP000708208">
    <property type="component" value="Unassembled WGS sequence"/>
</dbReference>
<dbReference type="InterPro" id="IPR002018">
    <property type="entry name" value="CarbesteraseB"/>
</dbReference>
<proteinExistence type="predicted"/>
<evidence type="ECO:0000313" key="3">
    <source>
        <dbReference type="EMBL" id="CAG7728606.1"/>
    </source>
</evidence>
<feature type="non-terminal residue" evidence="3">
    <location>
        <position position="1"/>
    </location>
</feature>
<dbReference type="InterPro" id="IPR050309">
    <property type="entry name" value="Type-B_Carboxylest/Lipase"/>
</dbReference>
<evidence type="ECO:0000259" key="2">
    <source>
        <dbReference type="Pfam" id="PF00135"/>
    </source>
</evidence>
<comment type="caution">
    <text evidence="3">The sequence shown here is derived from an EMBL/GenBank/DDBJ whole genome shotgun (WGS) entry which is preliminary data.</text>
</comment>
<protein>
    <recommendedName>
        <fullName evidence="2">Carboxylesterase type B domain-containing protein</fullName>
    </recommendedName>
</protein>
<feature type="domain" description="Carboxylesterase type B" evidence="2">
    <location>
        <begin position="142"/>
        <end position="306"/>
    </location>
</feature>
<feature type="domain" description="Carboxylesterase type B" evidence="2">
    <location>
        <begin position="48"/>
        <end position="128"/>
    </location>
</feature>
<dbReference type="Pfam" id="PF00135">
    <property type="entry name" value="COesterase"/>
    <property type="match status" value="2"/>
</dbReference>
<dbReference type="PANTHER" id="PTHR11559">
    <property type="entry name" value="CARBOXYLESTERASE"/>
    <property type="match status" value="1"/>
</dbReference>
<name>A0A8J2KNF4_9HEXA</name>
<dbReference type="EMBL" id="CAJVCH010165595">
    <property type="protein sequence ID" value="CAG7728606.1"/>
    <property type="molecule type" value="Genomic_DNA"/>
</dbReference>
<keyword evidence="4" id="KW-1185">Reference proteome</keyword>
<reference evidence="3" key="1">
    <citation type="submission" date="2021-06" db="EMBL/GenBank/DDBJ databases">
        <authorList>
            <person name="Hodson N. C."/>
            <person name="Mongue J. A."/>
            <person name="Jaron S. K."/>
        </authorList>
    </citation>
    <scope>NUCLEOTIDE SEQUENCE</scope>
</reference>
<accession>A0A8J2KNF4</accession>
<dbReference type="AlphaFoldDB" id="A0A8J2KNF4"/>
<keyword evidence="1" id="KW-0325">Glycoprotein</keyword>
<gene>
    <name evidence="3" type="ORF">AFUS01_LOCUS17372</name>
</gene>
<organism evidence="3 4">
    <name type="scientific">Allacma fusca</name>
    <dbReference type="NCBI Taxonomy" id="39272"/>
    <lineage>
        <taxon>Eukaryota</taxon>
        <taxon>Metazoa</taxon>
        <taxon>Ecdysozoa</taxon>
        <taxon>Arthropoda</taxon>
        <taxon>Hexapoda</taxon>
        <taxon>Collembola</taxon>
        <taxon>Symphypleona</taxon>
        <taxon>Sminthuridae</taxon>
        <taxon>Allacma</taxon>
    </lineage>
</organism>
<evidence type="ECO:0000313" key="4">
    <source>
        <dbReference type="Proteomes" id="UP000708208"/>
    </source>
</evidence>
<dbReference type="OrthoDB" id="7699642at2759"/>
<evidence type="ECO:0000256" key="1">
    <source>
        <dbReference type="ARBA" id="ARBA00023180"/>
    </source>
</evidence>